<dbReference type="KEGG" id="vg:64872047"/>
<proteinExistence type="predicted"/>
<name>A0A249XU53_9CAUD</name>
<organism evidence="1 2">
    <name type="scientific">Mycobacterium phage Kimona</name>
    <dbReference type="NCBI Taxonomy" id="2024295"/>
    <lineage>
        <taxon>Viruses</taxon>
        <taxon>Duplodnaviria</taxon>
        <taxon>Heunggongvirae</taxon>
        <taxon>Uroviricota</taxon>
        <taxon>Caudoviricetes</taxon>
        <taxon>Kimonavirus</taxon>
        <taxon>Kimonavirus kimona</taxon>
    </lineage>
</organism>
<dbReference type="GeneID" id="64872047"/>
<reference evidence="2" key="1">
    <citation type="submission" date="2017-07" db="EMBL/GenBank/DDBJ databases">
        <authorList>
            <person name="Sun Z.S."/>
            <person name="Albrecht U."/>
            <person name="Echele G."/>
            <person name="Lee C.C."/>
        </authorList>
    </citation>
    <scope>NUCLEOTIDE SEQUENCE [LARGE SCALE GENOMIC DNA]</scope>
</reference>
<sequence>MDTILKAIDLVRPFTQGWAVKSTWEIEAYKRLVDGLYNETPEAIAFAREVIDRMTKG</sequence>
<accession>A0A249XU53</accession>
<gene>
    <name evidence="1" type="primary">83</name>
    <name evidence="1" type="ORF">PBI_KIMONA_83</name>
</gene>
<protein>
    <submittedName>
        <fullName evidence="1">Uncharacterized protein</fullName>
    </submittedName>
</protein>
<dbReference type="EMBL" id="MF472895">
    <property type="protein sequence ID" value="ASZ75519.1"/>
    <property type="molecule type" value="Genomic_DNA"/>
</dbReference>
<evidence type="ECO:0000313" key="2">
    <source>
        <dbReference type="Proteomes" id="UP000222598"/>
    </source>
</evidence>
<keyword evidence="2" id="KW-1185">Reference proteome</keyword>
<evidence type="ECO:0000313" key="1">
    <source>
        <dbReference type="EMBL" id="ASZ75519.1"/>
    </source>
</evidence>
<dbReference type="RefSeq" id="YP_010062382.1">
    <property type="nucleotide sequence ID" value="NC_054793.1"/>
</dbReference>
<dbReference type="Proteomes" id="UP000222598">
    <property type="component" value="Segment"/>
</dbReference>